<dbReference type="Proteomes" id="UP000887116">
    <property type="component" value="Unassembled WGS sequence"/>
</dbReference>
<sequence>MGDADSEAIVQIPVQEIEAWMDEAEEVVDEGLENLLAFMTNLNGCMRSITMELKSLQTFQNIVNALSFFIVPIAIAVLVCYGTRETFEISGKGLETGFQAIVMLLMFLSTSVGIPYYVFSVWESYKISKNLNEIRRSIRSASQDEPEVLLSQLYDRHLIHITNDLSLDRFIEFSRMLNSRMPDSIREGIERRRETEDDMFQLRALSLERELSETEINGDKDIEDTSPTEPIDEDLNNLSLEKEENESSVVYQFQVIVPKENPDLSVKISPVKNEESSATENE</sequence>
<evidence type="ECO:0000313" key="3">
    <source>
        <dbReference type="EMBL" id="GFQ87559.1"/>
    </source>
</evidence>
<keyword evidence="4" id="KW-1185">Reference proteome</keyword>
<proteinExistence type="predicted"/>
<reference evidence="3" key="1">
    <citation type="submission" date="2020-07" db="EMBL/GenBank/DDBJ databases">
        <title>Multicomponent nature underlies the extraordinary mechanical properties of spider dragline silk.</title>
        <authorList>
            <person name="Kono N."/>
            <person name="Nakamura H."/>
            <person name="Mori M."/>
            <person name="Yoshida Y."/>
            <person name="Ohtoshi R."/>
            <person name="Malay A.D."/>
            <person name="Moran D.A.P."/>
            <person name="Tomita M."/>
            <person name="Numata K."/>
            <person name="Arakawa K."/>
        </authorList>
    </citation>
    <scope>NUCLEOTIDE SEQUENCE</scope>
</reference>
<protein>
    <submittedName>
        <fullName evidence="3">Uncharacterized protein</fullName>
    </submittedName>
</protein>
<feature type="transmembrane region" description="Helical" evidence="2">
    <location>
        <begin position="96"/>
        <end position="119"/>
    </location>
</feature>
<dbReference type="AlphaFoldDB" id="A0A8X6KWC1"/>
<evidence type="ECO:0000313" key="4">
    <source>
        <dbReference type="Proteomes" id="UP000887116"/>
    </source>
</evidence>
<keyword evidence="2" id="KW-1133">Transmembrane helix</keyword>
<feature type="region of interest" description="Disordered" evidence="1">
    <location>
        <begin position="214"/>
        <end position="244"/>
    </location>
</feature>
<keyword evidence="2" id="KW-0472">Membrane</keyword>
<evidence type="ECO:0000256" key="2">
    <source>
        <dbReference type="SAM" id="Phobius"/>
    </source>
</evidence>
<comment type="caution">
    <text evidence="3">The sequence shown here is derived from an EMBL/GenBank/DDBJ whole genome shotgun (WGS) entry which is preliminary data.</text>
</comment>
<feature type="compositionally biased region" description="Acidic residues" evidence="1">
    <location>
        <begin position="221"/>
        <end position="235"/>
    </location>
</feature>
<dbReference type="OrthoDB" id="6430373at2759"/>
<keyword evidence="2" id="KW-0812">Transmembrane</keyword>
<organism evidence="3 4">
    <name type="scientific">Trichonephila clavata</name>
    <name type="common">Joro spider</name>
    <name type="synonym">Nephila clavata</name>
    <dbReference type="NCBI Taxonomy" id="2740835"/>
    <lineage>
        <taxon>Eukaryota</taxon>
        <taxon>Metazoa</taxon>
        <taxon>Ecdysozoa</taxon>
        <taxon>Arthropoda</taxon>
        <taxon>Chelicerata</taxon>
        <taxon>Arachnida</taxon>
        <taxon>Araneae</taxon>
        <taxon>Araneomorphae</taxon>
        <taxon>Entelegynae</taxon>
        <taxon>Araneoidea</taxon>
        <taxon>Nephilidae</taxon>
        <taxon>Trichonephila</taxon>
    </lineage>
</organism>
<evidence type="ECO:0000256" key="1">
    <source>
        <dbReference type="SAM" id="MobiDB-lite"/>
    </source>
</evidence>
<feature type="transmembrane region" description="Helical" evidence="2">
    <location>
        <begin position="62"/>
        <end position="84"/>
    </location>
</feature>
<accession>A0A8X6KWC1</accession>
<dbReference type="EMBL" id="BMAO01033179">
    <property type="protein sequence ID" value="GFQ87559.1"/>
    <property type="molecule type" value="Genomic_DNA"/>
</dbReference>
<name>A0A8X6KWC1_TRICU</name>
<gene>
    <name evidence="3" type="primary">AVEN_217797_1</name>
    <name evidence="3" type="ORF">TNCT_277881</name>
</gene>